<feature type="region of interest" description="Disordered" evidence="1">
    <location>
        <begin position="192"/>
        <end position="218"/>
    </location>
</feature>
<keyword evidence="2" id="KW-0732">Signal</keyword>
<protein>
    <submittedName>
        <fullName evidence="3">Uncharacterized protein</fullName>
    </submittedName>
</protein>
<dbReference type="EMBL" id="ML976659">
    <property type="protein sequence ID" value="KAF1978737.1"/>
    <property type="molecule type" value="Genomic_DNA"/>
</dbReference>
<proteinExistence type="predicted"/>
<feature type="signal peptide" evidence="2">
    <location>
        <begin position="1"/>
        <end position="28"/>
    </location>
</feature>
<dbReference type="AlphaFoldDB" id="A0A6A5W025"/>
<evidence type="ECO:0000313" key="4">
    <source>
        <dbReference type="Proteomes" id="UP000800036"/>
    </source>
</evidence>
<dbReference type="Proteomes" id="UP000800036">
    <property type="component" value="Unassembled WGS sequence"/>
</dbReference>
<feature type="compositionally biased region" description="Polar residues" evidence="1">
    <location>
        <begin position="246"/>
        <end position="255"/>
    </location>
</feature>
<name>A0A6A5W025_9PLEO</name>
<evidence type="ECO:0000313" key="3">
    <source>
        <dbReference type="EMBL" id="KAF1978737.1"/>
    </source>
</evidence>
<reference evidence="3" key="1">
    <citation type="journal article" date="2020" name="Stud. Mycol.">
        <title>101 Dothideomycetes genomes: a test case for predicting lifestyles and emergence of pathogens.</title>
        <authorList>
            <person name="Haridas S."/>
            <person name="Albert R."/>
            <person name="Binder M."/>
            <person name="Bloem J."/>
            <person name="Labutti K."/>
            <person name="Salamov A."/>
            <person name="Andreopoulos B."/>
            <person name="Baker S."/>
            <person name="Barry K."/>
            <person name="Bills G."/>
            <person name="Bluhm B."/>
            <person name="Cannon C."/>
            <person name="Castanera R."/>
            <person name="Culley D."/>
            <person name="Daum C."/>
            <person name="Ezra D."/>
            <person name="Gonzalez J."/>
            <person name="Henrissat B."/>
            <person name="Kuo A."/>
            <person name="Liang C."/>
            <person name="Lipzen A."/>
            <person name="Lutzoni F."/>
            <person name="Magnuson J."/>
            <person name="Mondo S."/>
            <person name="Nolan M."/>
            <person name="Ohm R."/>
            <person name="Pangilinan J."/>
            <person name="Park H.-J."/>
            <person name="Ramirez L."/>
            <person name="Alfaro M."/>
            <person name="Sun H."/>
            <person name="Tritt A."/>
            <person name="Yoshinaga Y."/>
            <person name="Zwiers L.-H."/>
            <person name="Turgeon B."/>
            <person name="Goodwin S."/>
            <person name="Spatafora J."/>
            <person name="Crous P."/>
            <person name="Grigoriev I."/>
        </authorList>
    </citation>
    <scope>NUCLEOTIDE SEQUENCE</scope>
    <source>
        <strain evidence="3">CBS 107.79</strain>
    </source>
</reference>
<feature type="region of interest" description="Disordered" evidence="1">
    <location>
        <begin position="238"/>
        <end position="303"/>
    </location>
</feature>
<accession>A0A6A5W025</accession>
<organism evidence="3 4">
    <name type="scientific">Bimuria novae-zelandiae CBS 107.79</name>
    <dbReference type="NCBI Taxonomy" id="1447943"/>
    <lineage>
        <taxon>Eukaryota</taxon>
        <taxon>Fungi</taxon>
        <taxon>Dikarya</taxon>
        <taxon>Ascomycota</taxon>
        <taxon>Pezizomycotina</taxon>
        <taxon>Dothideomycetes</taxon>
        <taxon>Pleosporomycetidae</taxon>
        <taxon>Pleosporales</taxon>
        <taxon>Massarineae</taxon>
        <taxon>Didymosphaeriaceae</taxon>
        <taxon>Bimuria</taxon>
    </lineage>
</organism>
<feature type="chain" id="PRO_5025666354" evidence="2">
    <location>
        <begin position="29"/>
        <end position="322"/>
    </location>
</feature>
<gene>
    <name evidence="3" type="ORF">BU23DRAFT_563643</name>
</gene>
<keyword evidence="4" id="KW-1185">Reference proteome</keyword>
<feature type="compositionally biased region" description="Polar residues" evidence="1">
    <location>
        <begin position="193"/>
        <end position="203"/>
    </location>
</feature>
<evidence type="ECO:0000256" key="1">
    <source>
        <dbReference type="SAM" id="MobiDB-lite"/>
    </source>
</evidence>
<sequence>MGLWMCCVALCLCYVAFRSVTLKDYCDALRCATVRSWLLVVALQLGREMVATPQNHYRRVSHLSEGDAEYCLRRLPSNITVTETSDPSHPDHKNNLPNYNPTTPHSWPFITEKDFPEGLYDGSFPLPQQWAYSPDIFATFFRAFEDMMREDRLKSFRSYPLNLKPDGTLQERSIALTVSTIDPRSQVLAGEKSSINKVQSNSQRKVHGMIPVQTPGYPWNANEALDDRITDEPQCNEKVSMECSEDPSTSVQTVNEHPDQDGKRKASTPEVDPPAKKHRQELILPTEINDTFENGADVAEPDRVGSMFSDSITMVAYNEQVQ</sequence>
<evidence type="ECO:0000256" key="2">
    <source>
        <dbReference type="SAM" id="SignalP"/>
    </source>
</evidence>